<comment type="caution">
    <text evidence="2">The sequence shown here is derived from an EMBL/GenBank/DDBJ whole genome shotgun (WGS) entry which is preliminary data.</text>
</comment>
<keyword evidence="3" id="KW-1185">Reference proteome</keyword>
<accession>A0A9P4K2J7</accession>
<evidence type="ECO:0000313" key="2">
    <source>
        <dbReference type="EMBL" id="KAF2261427.1"/>
    </source>
</evidence>
<keyword evidence="1" id="KW-0472">Membrane</keyword>
<feature type="transmembrane region" description="Helical" evidence="1">
    <location>
        <begin position="187"/>
        <end position="206"/>
    </location>
</feature>
<protein>
    <submittedName>
        <fullName evidence="2">Uncharacterized protein</fullName>
    </submittedName>
</protein>
<gene>
    <name evidence="2" type="ORF">CC78DRAFT_535636</name>
</gene>
<dbReference type="AlphaFoldDB" id="A0A9P4K2J7"/>
<sequence>MEYYTLLKLSLIPTSLLFLLSLVSIILTTHYWIIGDWFMPRIIDTLILEFDILIYYVENETNATIISGCLSVGAAIIAFLGWIKLRRSNMDSEALESTRRFWILSVVLCALASFGAALASLILHFTQQWDDPLFPGCKSEFEDTKNWLIHCTREVGACNVMPKLEIEGYNHAPTACNEARAVRWLTIPLMICDVAIIALFVAQAWVRREMRYQRVKRAAEKQVVYE</sequence>
<keyword evidence="1" id="KW-1133">Transmembrane helix</keyword>
<evidence type="ECO:0000256" key="1">
    <source>
        <dbReference type="SAM" id="Phobius"/>
    </source>
</evidence>
<dbReference type="OrthoDB" id="3746964at2759"/>
<proteinExistence type="predicted"/>
<keyword evidence="1" id="KW-0812">Transmembrane</keyword>
<reference evidence="3" key="1">
    <citation type="journal article" date="2020" name="Stud. Mycol.">
        <title>101 Dothideomycetes genomes: A test case for predicting lifestyles and emergence of pathogens.</title>
        <authorList>
            <person name="Haridas S."/>
            <person name="Albert R."/>
            <person name="Binder M."/>
            <person name="Bloem J."/>
            <person name="LaButti K."/>
            <person name="Salamov A."/>
            <person name="Andreopoulos B."/>
            <person name="Baker S."/>
            <person name="Barry K."/>
            <person name="Bills G."/>
            <person name="Bluhm B."/>
            <person name="Cannon C."/>
            <person name="Castanera R."/>
            <person name="Culley D."/>
            <person name="Daum C."/>
            <person name="Ezra D."/>
            <person name="Gonzalez J."/>
            <person name="Henrissat B."/>
            <person name="Kuo A."/>
            <person name="Liang C."/>
            <person name="Lipzen A."/>
            <person name="Lutzoni F."/>
            <person name="Magnuson J."/>
            <person name="Mondo S."/>
            <person name="Nolan M."/>
            <person name="Ohm R."/>
            <person name="Pangilinan J."/>
            <person name="Park H.-J."/>
            <person name="Ramirez L."/>
            <person name="Alfaro M."/>
            <person name="Sun H."/>
            <person name="Tritt A."/>
            <person name="Yoshinaga Y."/>
            <person name="Zwiers L.-H."/>
            <person name="Turgeon B."/>
            <person name="Goodwin S."/>
            <person name="Spatafora J."/>
            <person name="Crous P."/>
            <person name="Grigoriev I."/>
        </authorList>
    </citation>
    <scope>NUCLEOTIDE SEQUENCE [LARGE SCALE GENOMIC DNA]</scope>
    <source>
        <strain evidence="3">CBS 304.66</strain>
    </source>
</reference>
<dbReference type="Proteomes" id="UP000800093">
    <property type="component" value="Unassembled WGS sequence"/>
</dbReference>
<feature type="transmembrane region" description="Helical" evidence="1">
    <location>
        <begin position="12"/>
        <end position="34"/>
    </location>
</feature>
<feature type="transmembrane region" description="Helical" evidence="1">
    <location>
        <begin position="63"/>
        <end position="82"/>
    </location>
</feature>
<name>A0A9P4K2J7_9PLEO</name>
<organism evidence="2 3">
    <name type="scientific">Lojkania enalia</name>
    <dbReference type="NCBI Taxonomy" id="147567"/>
    <lineage>
        <taxon>Eukaryota</taxon>
        <taxon>Fungi</taxon>
        <taxon>Dikarya</taxon>
        <taxon>Ascomycota</taxon>
        <taxon>Pezizomycotina</taxon>
        <taxon>Dothideomycetes</taxon>
        <taxon>Pleosporomycetidae</taxon>
        <taxon>Pleosporales</taxon>
        <taxon>Pleosporales incertae sedis</taxon>
        <taxon>Lojkania</taxon>
    </lineage>
</organism>
<feature type="transmembrane region" description="Helical" evidence="1">
    <location>
        <begin position="102"/>
        <end position="125"/>
    </location>
</feature>
<evidence type="ECO:0000313" key="3">
    <source>
        <dbReference type="Proteomes" id="UP000800093"/>
    </source>
</evidence>
<dbReference type="EMBL" id="ML986657">
    <property type="protein sequence ID" value="KAF2261427.1"/>
    <property type="molecule type" value="Genomic_DNA"/>
</dbReference>